<dbReference type="InterPro" id="IPR036291">
    <property type="entry name" value="NAD(P)-bd_dom_sf"/>
</dbReference>
<name>A0ABP8HTF9_9BURK</name>
<sequence length="298" mass="30285">MAILLNSETRVLAVNATGAYGGGQVRAMRGFGTRVVAHVAPGRRGELDGLPVFDTIAQAVQATQATAAAVFTPAAGVRDSIVEAARAGLKLVFAAAEFVPVHDALRAAQHAREADCWLVGPNSSGMASPGQAVLGAIAPGMTLPGRIGVIGRSGTLTMNVCRALSLAGLGQSSVLHIGGDVVCGRNPHEWLGLFAADPQTDLVVYLGEPGGTKEYAMLDAVRGAGKPVVALVVGRHVPPARRMGHAGAMVGSARETASAKIEALLSAGAHAARSPSEVVTMAARLLGRPAPRAPELLA</sequence>
<evidence type="ECO:0000313" key="5">
    <source>
        <dbReference type="Proteomes" id="UP001500975"/>
    </source>
</evidence>
<dbReference type="SUPFAM" id="SSF52210">
    <property type="entry name" value="Succinyl-CoA synthetase domains"/>
    <property type="match status" value="1"/>
</dbReference>
<accession>A0ABP8HTF9</accession>
<dbReference type="GO" id="GO:0016874">
    <property type="term" value="F:ligase activity"/>
    <property type="evidence" value="ECO:0007669"/>
    <property type="project" value="UniProtKB-KW"/>
</dbReference>
<dbReference type="PRINTS" id="PR01798">
    <property type="entry name" value="SCOASYNTHASE"/>
</dbReference>
<dbReference type="RefSeq" id="WP_345538479.1">
    <property type="nucleotide sequence ID" value="NZ_BAABGJ010000026.1"/>
</dbReference>
<evidence type="ECO:0000259" key="3">
    <source>
        <dbReference type="SMART" id="SM00881"/>
    </source>
</evidence>
<protein>
    <submittedName>
        <fullName evidence="4">Succinate--CoA ligase subunit alpha</fullName>
    </submittedName>
</protein>
<evidence type="ECO:0000256" key="2">
    <source>
        <dbReference type="ARBA" id="ARBA00022741"/>
    </source>
</evidence>
<comment type="caution">
    <text evidence="4">The sequence shown here is derived from an EMBL/GenBank/DDBJ whole genome shotgun (WGS) entry which is preliminary data.</text>
</comment>
<dbReference type="PIRSF" id="PIRSF001553">
    <property type="entry name" value="SucCS_alpha"/>
    <property type="match status" value="1"/>
</dbReference>
<evidence type="ECO:0000256" key="1">
    <source>
        <dbReference type="ARBA" id="ARBA00022598"/>
    </source>
</evidence>
<dbReference type="InterPro" id="IPR016102">
    <property type="entry name" value="Succinyl-CoA_synth-like"/>
</dbReference>
<dbReference type="SUPFAM" id="SSF51735">
    <property type="entry name" value="NAD(P)-binding Rossmann-fold domains"/>
    <property type="match status" value="1"/>
</dbReference>
<reference evidence="5" key="1">
    <citation type="journal article" date="2019" name="Int. J. Syst. Evol. Microbiol.">
        <title>The Global Catalogue of Microorganisms (GCM) 10K type strain sequencing project: providing services to taxonomists for standard genome sequencing and annotation.</title>
        <authorList>
            <consortium name="The Broad Institute Genomics Platform"/>
            <consortium name="The Broad Institute Genome Sequencing Center for Infectious Disease"/>
            <person name="Wu L."/>
            <person name="Ma J."/>
        </authorList>
    </citation>
    <scope>NUCLEOTIDE SEQUENCE [LARGE SCALE GENOMIC DNA]</scope>
    <source>
        <strain evidence="5">JCM 17804</strain>
    </source>
</reference>
<keyword evidence="5" id="KW-1185">Reference proteome</keyword>
<gene>
    <name evidence="4" type="primary">sucD_1</name>
    <name evidence="4" type="ORF">GCM10023165_27110</name>
</gene>
<proteinExistence type="predicted"/>
<dbReference type="Gene3D" id="3.40.50.261">
    <property type="entry name" value="Succinyl-CoA synthetase domains"/>
    <property type="match status" value="1"/>
</dbReference>
<dbReference type="Gene3D" id="3.40.50.720">
    <property type="entry name" value="NAD(P)-binding Rossmann-like Domain"/>
    <property type="match status" value="1"/>
</dbReference>
<dbReference type="InterPro" id="IPR005811">
    <property type="entry name" value="SUCC_ACL_C"/>
</dbReference>
<dbReference type="Pfam" id="PF00549">
    <property type="entry name" value="Ligase_CoA"/>
    <property type="match status" value="1"/>
</dbReference>
<dbReference type="EMBL" id="BAABGJ010000026">
    <property type="protein sequence ID" value="GAA4344160.1"/>
    <property type="molecule type" value="Genomic_DNA"/>
</dbReference>
<dbReference type="PANTHER" id="PTHR11117:SF2">
    <property type="entry name" value="SUCCINATE--COA LIGASE [ADP_GDP-FORMING] SUBUNIT ALPHA, MITOCHONDRIAL"/>
    <property type="match status" value="1"/>
</dbReference>
<organism evidence="4 5">
    <name type="scientific">Variovorax defluvii</name>
    <dbReference type="NCBI Taxonomy" id="913761"/>
    <lineage>
        <taxon>Bacteria</taxon>
        <taxon>Pseudomonadati</taxon>
        <taxon>Pseudomonadota</taxon>
        <taxon>Betaproteobacteria</taxon>
        <taxon>Burkholderiales</taxon>
        <taxon>Comamonadaceae</taxon>
        <taxon>Variovorax</taxon>
    </lineage>
</organism>
<dbReference type="PANTHER" id="PTHR11117">
    <property type="entry name" value="SUCCINYL-COA LIGASE SUBUNIT ALPHA"/>
    <property type="match status" value="1"/>
</dbReference>
<dbReference type="InterPro" id="IPR003781">
    <property type="entry name" value="CoA-bd"/>
</dbReference>
<feature type="domain" description="CoA-binding" evidence="3">
    <location>
        <begin position="4"/>
        <end position="99"/>
    </location>
</feature>
<keyword evidence="2" id="KW-0547">Nucleotide-binding</keyword>
<evidence type="ECO:0000313" key="4">
    <source>
        <dbReference type="EMBL" id="GAA4344160.1"/>
    </source>
</evidence>
<dbReference type="Pfam" id="PF02629">
    <property type="entry name" value="CoA_binding"/>
    <property type="match status" value="1"/>
</dbReference>
<dbReference type="InterPro" id="IPR005810">
    <property type="entry name" value="CoA_lig_alpha"/>
</dbReference>
<dbReference type="Proteomes" id="UP001500975">
    <property type="component" value="Unassembled WGS sequence"/>
</dbReference>
<keyword evidence="1 4" id="KW-0436">Ligase</keyword>
<dbReference type="SMART" id="SM00881">
    <property type="entry name" value="CoA_binding"/>
    <property type="match status" value="1"/>
</dbReference>